<dbReference type="EMBL" id="SIDB01000007">
    <property type="protein sequence ID" value="KAI3430533.1"/>
    <property type="molecule type" value="Genomic_DNA"/>
</dbReference>
<proteinExistence type="inferred from homology"/>
<gene>
    <name evidence="3" type="ORF">D9Q98_005126</name>
</gene>
<accession>A0A9D4TNV7</accession>
<dbReference type="InterPro" id="IPR036452">
    <property type="entry name" value="Ribo_hydro-like"/>
</dbReference>
<protein>
    <recommendedName>
        <fullName evidence="2">Inosine/uridine-preferring nucleoside hydrolase domain-containing protein</fullName>
    </recommendedName>
</protein>
<keyword evidence="4" id="KW-1185">Reference proteome</keyword>
<evidence type="ECO:0000259" key="2">
    <source>
        <dbReference type="Pfam" id="PF01156"/>
    </source>
</evidence>
<name>A0A9D4TNV7_CHLVU</name>
<dbReference type="PANTHER" id="PTHR46190:SF1">
    <property type="entry name" value="SI:CH211-201H21.5"/>
    <property type="match status" value="1"/>
</dbReference>
<dbReference type="GO" id="GO:0016799">
    <property type="term" value="F:hydrolase activity, hydrolyzing N-glycosyl compounds"/>
    <property type="evidence" value="ECO:0007669"/>
    <property type="project" value="InterPro"/>
</dbReference>
<dbReference type="Gene3D" id="3.90.245.10">
    <property type="entry name" value="Ribonucleoside hydrolase-like"/>
    <property type="match status" value="1"/>
</dbReference>
<evidence type="ECO:0000256" key="1">
    <source>
        <dbReference type="ARBA" id="ARBA00009176"/>
    </source>
</evidence>
<reference evidence="3" key="2">
    <citation type="submission" date="2020-11" db="EMBL/GenBank/DDBJ databases">
        <authorList>
            <person name="Cecchin M."/>
            <person name="Marcolungo L."/>
            <person name="Rossato M."/>
            <person name="Girolomoni L."/>
            <person name="Cosentino E."/>
            <person name="Cuine S."/>
            <person name="Li-Beisson Y."/>
            <person name="Delledonne M."/>
            <person name="Ballottari M."/>
        </authorList>
    </citation>
    <scope>NUCLEOTIDE SEQUENCE</scope>
    <source>
        <strain evidence="3">211/11P</strain>
        <tissue evidence="3">Whole cell</tissue>
    </source>
</reference>
<reference evidence="3" key="1">
    <citation type="journal article" date="2019" name="Plant J.">
        <title>Chlorella vulgaris genome assembly and annotation reveals the molecular basis for metabolic acclimation to high light conditions.</title>
        <authorList>
            <person name="Cecchin M."/>
            <person name="Marcolungo L."/>
            <person name="Rossato M."/>
            <person name="Girolomoni L."/>
            <person name="Cosentino E."/>
            <person name="Cuine S."/>
            <person name="Li-Beisson Y."/>
            <person name="Delledonne M."/>
            <person name="Ballottari M."/>
        </authorList>
    </citation>
    <scope>NUCLEOTIDE SEQUENCE</scope>
    <source>
        <strain evidence="3">211/11P</strain>
    </source>
</reference>
<sequence>MTSRKLWLDVDVGVDDAQGLMLALAHADTSIVGISAVHGNVDVRKVALNIARILTLCDRIDVPFHCGADEPLTAAAMDASFFHGLDGLGDVPATFPAYSDLKLAAAPGHAAVHLAHAVGEHEGELTIVATGPLTNIALACKLCEDLPSKVGRLVVMGGAEAAGNVTPTAEYNFHCDPESAQLVLRKIPQTLLVTWDCTIKHALEWSWVDAWLSKPGAKATFMRDVMAKSMAYEQQREPGVGWIACDPLAVALAVCDDALLESEPKHCVVETKGTLTRGMSVFQSPGGKAALKANVLLVKSICMARFAALLDAATD</sequence>
<dbReference type="OrthoDB" id="432381at2759"/>
<evidence type="ECO:0000313" key="4">
    <source>
        <dbReference type="Proteomes" id="UP001055712"/>
    </source>
</evidence>
<dbReference type="Pfam" id="PF01156">
    <property type="entry name" value="IU_nuc_hydro"/>
    <property type="match status" value="1"/>
</dbReference>
<dbReference type="SUPFAM" id="SSF53590">
    <property type="entry name" value="Nucleoside hydrolase"/>
    <property type="match status" value="1"/>
</dbReference>
<dbReference type="PANTHER" id="PTHR46190">
    <property type="entry name" value="SI:CH211-201H21.5-RELATED"/>
    <property type="match status" value="1"/>
</dbReference>
<dbReference type="InterPro" id="IPR052775">
    <property type="entry name" value="IUN_hydrolase"/>
</dbReference>
<dbReference type="Proteomes" id="UP001055712">
    <property type="component" value="Unassembled WGS sequence"/>
</dbReference>
<comment type="similarity">
    <text evidence="1">Belongs to the IUNH family.</text>
</comment>
<evidence type="ECO:0000313" key="3">
    <source>
        <dbReference type="EMBL" id="KAI3430533.1"/>
    </source>
</evidence>
<organism evidence="3 4">
    <name type="scientific">Chlorella vulgaris</name>
    <name type="common">Green alga</name>
    <dbReference type="NCBI Taxonomy" id="3077"/>
    <lineage>
        <taxon>Eukaryota</taxon>
        <taxon>Viridiplantae</taxon>
        <taxon>Chlorophyta</taxon>
        <taxon>core chlorophytes</taxon>
        <taxon>Trebouxiophyceae</taxon>
        <taxon>Chlorellales</taxon>
        <taxon>Chlorellaceae</taxon>
        <taxon>Chlorella clade</taxon>
        <taxon>Chlorella</taxon>
    </lineage>
</organism>
<dbReference type="AlphaFoldDB" id="A0A9D4TNV7"/>
<feature type="domain" description="Inosine/uridine-preferring nucleoside hydrolase" evidence="2">
    <location>
        <begin position="6"/>
        <end position="306"/>
    </location>
</feature>
<comment type="caution">
    <text evidence="3">The sequence shown here is derived from an EMBL/GenBank/DDBJ whole genome shotgun (WGS) entry which is preliminary data.</text>
</comment>
<dbReference type="InterPro" id="IPR001910">
    <property type="entry name" value="Inosine/uridine_hydrolase_dom"/>
</dbReference>